<protein>
    <submittedName>
        <fullName evidence="2">Uncharacterized protein</fullName>
    </submittedName>
</protein>
<dbReference type="OrthoDB" id="2137478at2"/>
<keyword evidence="1" id="KW-0472">Membrane</keyword>
<dbReference type="EMBL" id="PVSN01000087">
    <property type="protein sequence ID" value="TGE69620.1"/>
    <property type="molecule type" value="Genomic_DNA"/>
</dbReference>
<feature type="transmembrane region" description="Helical" evidence="1">
    <location>
        <begin position="103"/>
        <end position="121"/>
    </location>
</feature>
<dbReference type="InterPro" id="IPR046062">
    <property type="entry name" value="DUF6020"/>
</dbReference>
<accession>A0A4Z0RWC5</accession>
<dbReference type="Pfam" id="PF19484">
    <property type="entry name" value="DUF6020"/>
    <property type="match status" value="1"/>
</dbReference>
<feature type="transmembrane region" description="Helical" evidence="1">
    <location>
        <begin position="12"/>
        <end position="30"/>
    </location>
</feature>
<keyword evidence="1" id="KW-0812">Transmembrane</keyword>
<feature type="transmembrane region" description="Helical" evidence="1">
    <location>
        <begin position="36"/>
        <end position="53"/>
    </location>
</feature>
<organism evidence="2 3">
    <name type="scientific">Weissella confusa</name>
    <name type="common">Lactobacillus confusus</name>
    <dbReference type="NCBI Taxonomy" id="1583"/>
    <lineage>
        <taxon>Bacteria</taxon>
        <taxon>Bacillati</taxon>
        <taxon>Bacillota</taxon>
        <taxon>Bacilli</taxon>
        <taxon>Lactobacillales</taxon>
        <taxon>Lactobacillaceae</taxon>
        <taxon>Weissella</taxon>
    </lineage>
</organism>
<gene>
    <name evidence="2" type="ORF">C6P11_10855</name>
</gene>
<reference evidence="2 3" key="1">
    <citation type="submission" date="2018-03" db="EMBL/GenBank/DDBJ databases">
        <title>Genome sequencing of Weissella confusa isolates.</title>
        <authorList>
            <person name="Kajala I."/>
            <person name="Baruah R."/>
            <person name="Bergsveinson J."/>
            <person name="Juvonen R."/>
            <person name="Ziola B."/>
        </authorList>
    </citation>
    <scope>NUCLEOTIDE SEQUENCE [LARGE SCALE GENOMIC DNA]</scope>
    <source>
        <strain evidence="2 3">VTT E-062653</strain>
    </source>
</reference>
<evidence type="ECO:0000313" key="2">
    <source>
        <dbReference type="EMBL" id="TGE69620.1"/>
    </source>
</evidence>
<feature type="transmembrane region" description="Helical" evidence="1">
    <location>
        <begin position="80"/>
        <end position="96"/>
    </location>
</feature>
<proteinExistence type="predicted"/>
<evidence type="ECO:0000313" key="3">
    <source>
        <dbReference type="Proteomes" id="UP000297646"/>
    </source>
</evidence>
<name>A0A4Z0RWC5_WEICO</name>
<sequence>MLQSKVSRKAALFITGFFVIFPYFNMLAITLVKDALFSYSFSFVLIAVVNMFLKKKVTYLDLVILFFGNVGTLFFRHNGFPILLASELIFVFVFYGKTFWKTHAVMILSLIIYLVVSGPVFNSFNVIPAPKNEDTGMLIQMDAAILIDENSKISEIDKRYFSTVFDSSRIAELYNPYSPDALKFSSAFTYDSDKLRFISKSARLILGNPLTAFKAYANQASMLWKINSVQGLRPFFRQPYKLGKPYYFAEVDVIKKITWITKNLSTVNTEMIKLTCG</sequence>
<dbReference type="AlphaFoldDB" id="A0A4Z0RWC5"/>
<dbReference type="Proteomes" id="UP000297646">
    <property type="component" value="Unassembled WGS sequence"/>
</dbReference>
<comment type="caution">
    <text evidence="2">The sequence shown here is derived from an EMBL/GenBank/DDBJ whole genome shotgun (WGS) entry which is preliminary data.</text>
</comment>
<evidence type="ECO:0000256" key="1">
    <source>
        <dbReference type="SAM" id="Phobius"/>
    </source>
</evidence>
<keyword evidence="1" id="KW-1133">Transmembrane helix</keyword>